<protein>
    <recommendedName>
        <fullName evidence="4">FLYWCH-type domain-containing protein</fullName>
    </recommendedName>
</protein>
<dbReference type="GO" id="GO:0008270">
    <property type="term" value="F:zinc ion binding"/>
    <property type="evidence" value="ECO:0007669"/>
    <property type="project" value="UniProtKB-KW"/>
</dbReference>
<evidence type="ECO:0000256" key="3">
    <source>
        <dbReference type="ARBA" id="ARBA00022833"/>
    </source>
</evidence>
<feature type="domain" description="FLYWCH-type" evidence="4">
    <location>
        <begin position="104"/>
        <end position="159"/>
    </location>
</feature>
<accession>A0A4C1YFN2</accession>
<sequence length="163" mass="19496">MQHKAHINSLKQRWRCSKEHNNCKAVIYTVSNQIVSVKDCHNHPPKFFPNYRILKDEERQQRDQAQRAHIQLSHKQNLEDPLALRQAVLWVQSRNTHMAKIEFTQKGNRHLKLNGFKYALHTMSRLKTRWRCMRHNYGCKAVVHTMEDVIVSMKNEHNHMPNE</sequence>
<evidence type="ECO:0000256" key="1">
    <source>
        <dbReference type="ARBA" id="ARBA00022723"/>
    </source>
</evidence>
<evidence type="ECO:0000259" key="4">
    <source>
        <dbReference type="Pfam" id="PF04500"/>
    </source>
</evidence>
<name>A0A4C1YFN2_EUMVA</name>
<evidence type="ECO:0000256" key="2">
    <source>
        <dbReference type="ARBA" id="ARBA00022771"/>
    </source>
</evidence>
<reference evidence="5 6" key="1">
    <citation type="journal article" date="2019" name="Commun. Biol.">
        <title>The bagworm genome reveals a unique fibroin gene that provides high tensile strength.</title>
        <authorList>
            <person name="Kono N."/>
            <person name="Nakamura H."/>
            <person name="Ohtoshi R."/>
            <person name="Tomita M."/>
            <person name="Numata K."/>
            <person name="Arakawa K."/>
        </authorList>
    </citation>
    <scope>NUCLEOTIDE SEQUENCE [LARGE SCALE GENOMIC DNA]</scope>
</reference>
<dbReference type="OrthoDB" id="7761241at2759"/>
<keyword evidence="6" id="KW-1185">Reference proteome</keyword>
<dbReference type="EMBL" id="BGZK01001186">
    <property type="protein sequence ID" value="GBP73794.1"/>
    <property type="molecule type" value="Genomic_DNA"/>
</dbReference>
<dbReference type="AlphaFoldDB" id="A0A4C1YFN2"/>
<gene>
    <name evidence="5" type="ORF">EVAR_42966_1</name>
</gene>
<keyword evidence="3" id="KW-0862">Zinc</keyword>
<comment type="caution">
    <text evidence="5">The sequence shown here is derived from an EMBL/GenBank/DDBJ whole genome shotgun (WGS) entry which is preliminary data.</text>
</comment>
<keyword evidence="1" id="KW-0479">Metal-binding</keyword>
<proteinExistence type="predicted"/>
<dbReference type="InterPro" id="IPR007588">
    <property type="entry name" value="Znf_FLYWCH"/>
</dbReference>
<evidence type="ECO:0000313" key="5">
    <source>
        <dbReference type="EMBL" id="GBP73794.1"/>
    </source>
</evidence>
<evidence type="ECO:0000313" key="6">
    <source>
        <dbReference type="Proteomes" id="UP000299102"/>
    </source>
</evidence>
<keyword evidence="2" id="KW-0863">Zinc-finger</keyword>
<dbReference type="Pfam" id="PF04500">
    <property type="entry name" value="FLYWCH"/>
    <property type="match status" value="1"/>
</dbReference>
<dbReference type="Gene3D" id="2.20.25.240">
    <property type="match status" value="2"/>
</dbReference>
<organism evidence="5 6">
    <name type="scientific">Eumeta variegata</name>
    <name type="common">Bagworm moth</name>
    <name type="synonym">Eumeta japonica</name>
    <dbReference type="NCBI Taxonomy" id="151549"/>
    <lineage>
        <taxon>Eukaryota</taxon>
        <taxon>Metazoa</taxon>
        <taxon>Ecdysozoa</taxon>
        <taxon>Arthropoda</taxon>
        <taxon>Hexapoda</taxon>
        <taxon>Insecta</taxon>
        <taxon>Pterygota</taxon>
        <taxon>Neoptera</taxon>
        <taxon>Endopterygota</taxon>
        <taxon>Lepidoptera</taxon>
        <taxon>Glossata</taxon>
        <taxon>Ditrysia</taxon>
        <taxon>Tineoidea</taxon>
        <taxon>Psychidae</taxon>
        <taxon>Oiketicinae</taxon>
        <taxon>Eumeta</taxon>
    </lineage>
</organism>
<dbReference type="Proteomes" id="UP000299102">
    <property type="component" value="Unassembled WGS sequence"/>
</dbReference>